<comment type="caution">
    <text evidence="8">The sequence shown here is derived from an EMBL/GenBank/DDBJ whole genome shotgun (WGS) entry which is preliminary data.</text>
</comment>
<dbReference type="AlphaFoldDB" id="A0AA35Q3U0"/>
<evidence type="ECO:0000313" key="9">
    <source>
        <dbReference type="Proteomes" id="UP001160390"/>
    </source>
</evidence>
<feature type="transmembrane region" description="Helical" evidence="6">
    <location>
        <begin position="222"/>
        <end position="242"/>
    </location>
</feature>
<feature type="transmembrane region" description="Helical" evidence="6">
    <location>
        <begin position="142"/>
        <end position="172"/>
    </location>
</feature>
<evidence type="ECO:0000256" key="3">
    <source>
        <dbReference type="ARBA" id="ARBA00022989"/>
    </source>
</evidence>
<evidence type="ECO:0000256" key="2">
    <source>
        <dbReference type="ARBA" id="ARBA00022692"/>
    </source>
</evidence>
<dbReference type="PANTHER" id="PTHR33048">
    <property type="entry name" value="PTH11-LIKE INTEGRAL MEMBRANE PROTEIN (AFU_ORTHOLOGUE AFUA_5G11245)"/>
    <property type="match status" value="1"/>
</dbReference>
<organism evidence="8 9">
    <name type="scientific">Clonostachys chloroleuca</name>
    <dbReference type="NCBI Taxonomy" id="1926264"/>
    <lineage>
        <taxon>Eukaryota</taxon>
        <taxon>Fungi</taxon>
        <taxon>Dikarya</taxon>
        <taxon>Ascomycota</taxon>
        <taxon>Pezizomycotina</taxon>
        <taxon>Sordariomycetes</taxon>
        <taxon>Hypocreomycetidae</taxon>
        <taxon>Hypocreales</taxon>
        <taxon>Bionectriaceae</taxon>
        <taxon>Clonostachys</taxon>
    </lineage>
</organism>
<feature type="transmembrane region" description="Helical" evidence="6">
    <location>
        <begin position="105"/>
        <end position="130"/>
    </location>
</feature>
<feature type="transmembrane region" description="Helical" evidence="6">
    <location>
        <begin position="31"/>
        <end position="53"/>
    </location>
</feature>
<dbReference type="Pfam" id="PF20684">
    <property type="entry name" value="Fung_rhodopsin"/>
    <property type="match status" value="1"/>
</dbReference>
<evidence type="ECO:0000256" key="4">
    <source>
        <dbReference type="ARBA" id="ARBA00023136"/>
    </source>
</evidence>
<evidence type="ECO:0000256" key="1">
    <source>
        <dbReference type="ARBA" id="ARBA00004141"/>
    </source>
</evidence>
<dbReference type="GO" id="GO:0016020">
    <property type="term" value="C:membrane"/>
    <property type="evidence" value="ECO:0007669"/>
    <property type="project" value="UniProtKB-SubCell"/>
</dbReference>
<keyword evidence="9" id="KW-1185">Reference proteome</keyword>
<keyword evidence="4 6" id="KW-0472">Membrane</keyword>
<comment type="subcellular location">
    <subcellularLocation>
        <location evidence="1">Membrane</location>
        <topology evidence="1">Multi-pass membrane protein</topology>
    </subcellularLocation>
</comment>
<accession>A0AA35Q3U0</accession>
<dbReference type="Proteomes" id="UP001160390">
    <property type="component" value="Unassembled WGS sequence"/>
</dbReference>
<evidence type="ECO:0000259" key="7">
    <source>
        <dbReference type="Pfam" id="PF20684"/>
    </source>
</evidence>
<proteinExistence type="inferred from homology"/>
<reference evidence="8" key="1">
    <citation type="submission" date="2023-01" db="EMBL/GenBank/DDBJ databases">
        <authorList>
            <person name="Piombo E."/>
        </authorList>
    </citation>
    <scope>NUCLEOTIDE SEQUENCE</scope>
</reference>
<feature type="transmembrane region" description="Helical" evidence="6">
    <location>
        <begin position="254"/>
        <end position="283"/>
    </location>
</feature>
<dbReference type="PANTHER" id="PTHR33048:SF108">
    <property type="entry name" value="INTEGRAL MEMBRANE PROTEIN"/>
    <property type="match status" value="1"/>
</dbReference>
<protein>
    <recommendedName>
        <fullName evidence="7">Rhodopsin domain-containing protein</fullName>
    </recommendedName>
</protein>
<gene>
    <name evidence="8" type="ORF">CCHLO57077_00018776</name>
</gene>
<feature type="domain" description="Rhodopsin" evidence="7">
    <location>
        <begin position="50"/>
        <end position="284"/>
    </location>
</feature>
<keyword evidence="2 6" id="KW-0812">Transmembrane</keyword>
<evidence type="ECO:0000256" key="6">
    <source>
        <dbReference type="SAM" id="Phobius"/>
    </source>
</evidence>
<keyword evidence="3 6" id="KW-1133">Transmembrane helix</keyword>
<dbReference type="InterPro" id="IPR052337">
    <property type="entry name" value="SAT4-like"/>
</dbReference>
<name>A0AA35Q3U0_9HYPO</name>
<feature type="transmembrane region" description="Helical" evidence="6">
    <location>
        <begin position="73"/>
        <end position="93"/>
    </location>
</feature>
<sequence length="450" mass="50291">MASNVSYPGGIPPPPGLIPDLERPYGSRQQFALGIAITCIGLASLFFFTRLYVRLRITRAMLAEDVRLPFMTILRSILIFLLVVHYGMGLHAWDVSPKTLSHHLQWLYIASTMYCPAAFFTKVSLLLLIARVFTVRRGISTAIYIFIGTLFIAYVIIEVLKIIICIPIQAFWNRSVDGKCFNQPTLFVADTSIAILTDIVILLAPIPLTWSMRLPFKKKIKIISIMGIGGIAVGITIWRVVLVVEYLHATDATWWIALLISTAVMELTIGLICSCIPAINILIQERKYPRSRYSSGHSTHKHTINCNVEGTEIWHSERTASLTNETVETSELAFPKIDAQLAMFARLNPAVVRDGSLEERIRAGQGDEKDLVQPIQLRNSVLTSIGRREGWLVEDKGESSYINCEGEPSLQTADTSPEPTKITKNRVWVGIWDGQNHTEGSEQGNELIIT</sequence>
<dbReference type="EMBL" id="CABFNP030000967">
    <property type="protein sequence ID" value="CAI6089249.1"/>
    <property type="molecule type" value="Genomic_DNA"/>
</dbReference>
<evidence type="ECO:0000256" key="5">
    <source>
        <dbReference type="ARBA" id="ARBA00038359"/>
    </source>
</evidence>
<evidence type="ECO:0000313" key="8">
    <source>
        <dbReference type="EMBL" id="CAI6089249.1"/>
    </source>
</evidence>
<comment type="similarity">
    <text evidence="5">Belongs to the SAT4 family.</text>
</comment>
<dbReference type="InterPro" id="IPR049326">
    <property type="entry name" value="Rhodopsin_dom_fungi"/>
</dbReference>
<feature type="transmembrane region" description="Helical" evidence="6">
    <location>
        <begin position="192"/>
        <end position="210"/>
    </location>
</feature>